<dbReference type="RefSeq" id="WP_310143519.1">
    <property type="nucleotide sequence ID" value="NZ_JAVDTR010000013.1"/>
</dbReference>
<evidence type="ECO:0000313" key="2">
    <source>
        <dbReference type="Proteomes" id="UP001254832"/>
    </source>
</evidence>
<dbReference type="EMBL" id="JAVDTR010000013">
    <property type="protein sequence ID" value="MDR6725893.1"/>
    <property type="molecule type" value="Genomic_DNA"/>
</dbReference>
<accession>A0AAP5H6Z0</accession>
<reference evidence="1" key="1">
    <citation type="submission" date="2023-07" db="EMBL/GenBank/DDBJ databases">
        <title>Sorghum-associated microbial communities from plants grown in Nebraska, USA.</title>
        <authorList>
            <person name="Schachtman D."/>
        </authorList>
    </citation>
    <scope>NUCLEOTIDE SEQUENCE</scope>
    <source>
        <strain evidence="1">BE80</strain>
    </source>
</reference>
<protein>
    <submittedName>
        <fullName evidence="1">Uncharacterized protein</fullName>
    </submittedName>
</protein>
<dbReference type="AlphaFoldDB" id="A0AAP5H6Z0"/>
<comment type="caution">
    <text evidence="1">The sequence shown here is derived from an EMBL/GenBank/DDBJ whole genome shotgun (WGS) entry which is preliminary data.</text>
</comment>
<name>A0AAP5H6Z0_PAEAM</name>
<evidence type="ECO:0000313" key="1">
    <source>
        <dbReference type="EMBL" id="MDR6725893.1"/>
    </source>
</evidence>
<dbReference type="Proteomes" id="UP001254832">
    <property type="component" value="Unassembled WGS sequence"/>
</dbReference>
<organism evidence="1 2">
    <name type="scientific">Paenibacillus amylolyticus</name>
    <dbReference type="NCBI Taxonomy" id="1451"/>
    <lineage>
        <taxon>Bacteria</taxon>
        <taxon>Bacillati</taxon>
        <taxon>Bacillota</taxon>
        <taxon>Bacilli</taxon>
        <taxon>Bacillales</taxon>
        <taxon>Paenibacillaceae</taxon>
        <taxon>Paenibacillus</taxon>
    </lineage>
</organism>
<proteinExistence type="predicted"/>
<sequence>MSRIDGNQADEVEVFGLFGGDLPVMHQSRKPDFAENGWVTVHTTRRWVQDTTFKNTNECARRALQVRARENDVHS</sequence>
<gene>
    <name evidence="1" type="ORF">J2W91_004395</name>
</gene>